<dbReference type="AlphaFoldDB" id="A0A8J3B6Z5"/>
<evidence type="ECO:0000313" key="2">
    <source>
        <dbReference type="EMBL" id="GGJ79344.1"/>
    </source>
</evidence>
<reference evidence="2" key="1">
    <citation type="journal article" date="2014" name="Int. J. Syst. Evol. Microbiol.">
        <title>Complete genome sequence of Corynebacterium casei LMG S-19264T (=DSM 44701T), isolated from a smear-ripened cheese.</title>
        <authorList>
            <consortium name="US DOE Joint Genome Institute (JGI-PGF)"/>
            <person name="Walter F."/>
            <person name="Albersmeier A."/>
            <person name="Kalinowski J."/>
            <person name="Ruckert C."/>
        </authorList>
    </citation>
    <scope>NUCLEOTIDE SEQUENCE</scope>
    <source>
        <strain evidence="2">JCM 3090</strain>
    </source>
</reference>
<dbReference type="InterPro" id="IPR049244">
    <property type="entry name" value="DUF6879"/>
</dbReference>
<reference evidence="2" key="2">
    <citation type="submission" date="2020-09" db="EMBL/GenBank/DDBJ databases">
        <authorList>
            <person name="Sun Q."/>
            <person name="Ohkuma M."/>
        </authorList>
    </citation>
    <scope>NUCLEOTIDE SEQUENCE</scope>
    <source>
        <strain evidence="2">JCM 3090</strain>
    </source>
</reference>
<evidence type="ECO:0000313" key="3">
    <source>
        <dbReference type="Proteomes" id="UP000649739"/>
    </source>
</evidence>
<evidence type="ECO:0000259" key="1">
    <source>
        <dbReference type="Pfam" id="PF21806"/>
    </source>
</evidence>
<protein>
    <recommendedName>
        <fullName evidence="1">DUF6879 domain-containing protein</fullName>
    </recommendedName>
</protein>
<accession>A0A8J3B6Z5</accession>
<gene>
    <name evidence="2" type="ORF">GCM10010123_06640</name>
</gene>
<dbReference type="EMBL" id="BMQB01000001">
    <property type="protein sequence ID" value="GGJ79344.1"/>
    <property type="molecule type" value="Genomic_DNA"/>
</dbReference>
<organism evidence="2 3">
    <name type="scientific">Pilimelia anulata</name>
    <dbReference type="NCBI Taxonomy" id="53371"/>
    <lineage>
        <taxon>Bacteria</taxon>
        <taxon>Bacillati</taxon>
        <taxon>Actinomycetota</taxon>
        <taxon>Actinomycetes</taxon>
        <taxon>Micromonosporales</taxon>
        <taxon>Micromonosporaceae</taxon>
        <taxon>Pilimelia</taxon>
    </lineage>
</organism>
<proteinExistence type="predicted"/>
<sequence>MRELSRDAFVDLLTGIRSSWAHFEQRDSYGAPDDLAEIRRWRRGAPTDPSYYADYAAMLARLAGRGRSLRRLKVVSEPLSEYHRWIRSMIAPIIEAGEATRWLPRRAVLGHRLPATDYYLLDGSSVVLLDFDGDGRLLSRLLTTEPGVVRACAAAFEECWVLGAGLTGAAVAG</sequence>
<dbReference type="Pfam" id="PF21806">
    <property type="entry name" value="DUF6879"/>
    <property type="match status" value="1"/>
</dbReference>
<name>A0A8J3B6Z5_9ACTN</name>
<dbReference type="Proteomes" id="UP000649739">
    <property type="component" value="Unassembled WGS sequence"/>
</dbReference>
<feature type="domain" description="DUF6879" evidence="1">
    <location>
        <begin position="8"/>
        <end position="163"/>
    </location>
</feature>
<comment type="caution">
    <text evidence="2">The sequence shown here is derived from an EMBL/GenBank/DDBJ whole genome shotgun (WGS) entry which is preliminary data.</text>
</comment>
<keyword evidence="3" id="KW-1185">Reference proteome</keyword>
<dbReference type="RefSeq" id="WP_189168481.1">
    <property type="nucleotide sequence ID" value="NZ_BMQB01000001.1"/>
</dbReference>